<reference evidence="1" key="1">
    <citation type="submission" date="2019-06" db="EMBL/GenBank/DDBJ databases">
        <authorList>
            <person name="Zheng W."/>
        </authorList>
    </citation>
    <scope>NUCLEOTIDE SEQUENCE</scope>
    <source>
        <strain evidence="1">QDHG01</strain>
    </source>
</reference>
<dbReference type="Proteomes" id="UP000785679">
    <property type="component" value="Unassembled WGS sequence"/>
</dbReference>
<organism evidence="1 2">
    <name type="scientific">Halteria grandinella</name>
    <dbReference type="NCBI Taxonomy" id="5974"/>
    <lineage>
        <taxon>Eukaryota</taxon>
        <taxon>Sar</taxon>
        <taxon>Alveolata</taxon>
        <taxon>Ciliophora</taxon>
        <taxon>Intramacronucleata</taxon>
        <taxon>Spirotrichea</taxon>
        <taxon>Stichotrichia</taxon>
        <taxon>Sporadotrichida</taxon>
        <taxon>Halteriidae</taxon>
        <taxon>Halteria</taxon>
    </lineage>
</organism>
<evidence type="ECO:0000313" key="1">
    <source>
        <dbReference type="EMBL" id="TNV82036.1"/>
    </source>
</evidence>
<gene>
    <name evidence="1" type="ORF">FGO68_gene9042</name>
</gene>
<dbReference type="EMBL" id="RRYP01005436">
    <property type="protein sequence ID" value="TNV82036.1"/>
    <property type="molecule type" value="Genomic_DNA"/>
</dbReference>
<evidence type="ECO:0000313" key="2">
    <source>
        <dbReference type="Proteomes" id="UP000785679"/>
    </source>
</evidence>
<accession>A0A8J8NUJ0</accession>
<keyword evidence="2" id="KW-1185">Reference proteome</keyword>
<comment type="caution">
    <text evidence="1">The sequence shown here is derived from an EMBL/GenBank/DDBJ whole genome shotgun (WGS) entry which is preliminary data.</text>
</comment>
<name>A0A8J8NUJ0_HALGN</name>
<protein>
    <submittedName>
        <fullName evidence="1">Uncharacterized protein</fullName>
    </submittedName>
</protein>
<sequence length="116" mass="12724">MTPQLFLVFPQQLNNYPSRGSIEVCKSRSAQLASTLNLLFIERGSTAGVMRHQCHCLLVTLIISERVEGNYRIATFPPNINIAKSGNSRSASVSSQALFLEEAEICLSFGTAARAY</sequence>
<proteinExistence type="predicted"/>
<dbReference type="AlphaFoldDB" id="A0A8J8NUJ0"/>